<evidence type="ECO:0000256" key="1">
    <source>
        <dbReference type="SAM" id="MobiDB-lite"/>
    </source>
</evidence>
<organism evidence="2 3">
    <name type="scientific">Anas platyrhynchos platyrhynchos</name>
    <name type="common">Northern mallard</name>
    <dbReference type="NCBI Taxonomy" id="8840"/>
    <lineage>
        <taxon>Eukaryota</taxon>
        <taxon>Metazoa</taxon>
        <taxon>Chordata</taxon>
        <taxon>Craniata</taxon>
        <taxon>Vertebrata</taxon>
        <taxon>Euteleostomi</taxon>
        <taxon>Archelosauria</taxon>
        <taxon>Archosauria</taxon>
        <taxon>Dinosauria</taxon>
        <taxon>Saurischia</taxon>
        <taxon>Theropoda</taxon>
        <taxon>Coelurosauria</taxon>
        <taxon>Aves</taxon>
        <taxon>Neognathae</taxon>
        <taxon>Galloanserae</taxon>
        <taxon>Anseriformes</taxon>
        <taxon>Anatidae</taxon>
        <taxon>Anatinae</taxon>
        <taxon>Anas</taxon>
    </lineage>
</organism>
<dbReference type="Ensembl" id="ENSAPLT00000040106.1">
    <property type="protein sequence ID" value="ENSAPLP00000029198.1"/>
    <property type="gene ID" value="ENSAPLG00000022769.1"/>
</dbReference>
<protein>
    <submittedName>
        <fullName evidence="2">Uncharacterized protein</fullName>
    </submittedName>
</protein>
<dbReference type="Proteomes" id="UP000016666">
    <property type="component" value="Chromosome 1"/>
</dbReference>
<dbReference type="AlphaFoldDB" id="A0A493TTG6"/>
<reference evidence="2 3" key="1">
    <citation type="submission" date="2017-10" db="EMBL/GenBank/DDBJ databases">
        <title>A new Pekin duck reference genome.</title>
        <authorList>
            <person name="Hou Z.-C."/>
            <person name="Zhou Z.-K."/>
            <person name="Zhu F."/>
            <person name="Hou S.-S."/>
        </authorList>
    </citation>
    <scope>NUCLEOTIDE SEQUENCE [LARGE SCALE GENOMIC DNA]</scope>
</reference>
<reference evidence="2" key="2">
    <citation type="submission" date="2025-08" db="UniProtKB">
        <authorList>
            <consortium name="Ensembl"/>
        </authorList>
    </citation>
    <scope>IDENTIFICATION</scope>
</reference>
<accession>A0A493TTG6</accession>
<keyword evidence="3" id="KW-1185">Reference proteome</keyword>
<sequence length="105" mass="10420">MKAAHSSRRLSRSAPGSSSTRTCRLRTPGSAGGSSAPADTGTMLPAPGSAMHPGGISCLLEKCLSAFAELGNLVGAGEPYAVASHPSDNLSAVAVLLVANLTSDL</sequence>
<evidence type="ECO:0000313" key="2">
    <source>
        <dbReference type="Ensembl" id="ENSAPLP00000029198.1"/>
    </source>
</evidence>
<feature type="compositionally biased region" description="Basic residues" evidence="1">
    <location>
        <begin position="1"/>
        <end position="11"/>
    </location>
</feature>
<reference evidence="2" key="3">
    <citation type="submission" date="2025-09" db="UniProtKB">
        <authorList>
            <consortium name="Ensembl"/>
        </authorList>
    </citation>
    <scope>IDENTIFICATION</scope>
</reference>
<proteinExistence type="predicted"/>
<name>A0A493TTG6_ANAPP</name>
<feature type="region of interest" description="Disordered" evidence="1">
    <location>
        <begin position="1"/>
        <end position="48"/>
    </location>
</feature>
<evidence type="ECO:0000313" key="3">
    <source>
        <dbReference type="Proteomes" id="UP000016666"/>
    </source>
</evidence>